<dbReference type="EMBL" id="UINC01204958">
    <property type="protein sequence ID" value="SVE25915.1"/>
    <property type="molecule type" value="Genomic_DNA"/>
</dbReference>
<feature type="non-terminal residue" evidence="1">
    <location>
        <position position="1"/>
    </location>
</feature>
<evidence type="ECO:0008006" key="2">
    <source>
        <dbReference type="Google" id="ProtNLM"/>
    </source>
</evidence>
<name>A0A383C2U8_9ZZZZ</name>
<dbReference type="AlphaFoldDB" id="A0A383C2U8"/>
<accession>A0A383C2U8</accession>
<evidence type="ECO:0000313" key="1">
    <source>
        <dbReference type="EMBL" id="SVE25915.1"/>
    </source>
</evidence>
<dbReference type="Gene3D" id="3.90.1150.10">
    <property type="entry name" value="Aspartate Aminotransferase, domain 1"/>
    <property type="match status" value="1"/>
</dbReference>
<sequence>GIQIAAGVPLQCDEGDDYQAFRIGLFGLDKLKDVDAAVKRFEDALKQVV</sequence>
<dbReference type="InterPro" id="IPR015422">
    <property type="entry name" value="PyrdxlP-dep_Trfase_small"/>
</dbReference>
<proteinExistence type="predicted"/>
<reference evidence="1" key="1">
    <citation type="submission" date="2018-05" db="EMBL/GenBank/DDBJ databases">
        <authorList>
            <person name="Lanie J.A."/>
            <person name="Ng W.-L."/>
            <person name="Kazmierczak K.M."/>
            <person name="Andrzejewski T.M."/>
            <person name="Davidsen T.M."/>
            <person name="Wayne K.J."/>
            <person name="Tettelin H."/>
            <person name="Glass J.I."/>
            <person name="Rusch D."/>
            <person name="Podicherti R."/>
            <person name="Tsui H.-C.T."/>
            <person name="Winkler M.E."/>
        </authorList>
    </citation>
    <scope>NUCLEOTIDE SEQUENCE</scope>
</reference>
<gene>
    <name evidence="1" type="ORF">METZ01_LOCUS478769</name>
</gene>
<protein>
    <recommendedName>
        <fullName evidence="2">Aminotransferase class V domain-containing protein</fullName>
    </recommendedName>
</protein>
<organism evidence="1">
    <name type="scientific">marine metagenome</name>
    <dbReference type="NCBI Taxonomy" id="408172"/>
    <lineage>
        <taxon>unclassified sequences</taxon>
        <taxon>metagenomes</taxon>
        <taxon>ecological metagenomes</taxon>
    </lineage>
</organism>